<comment type="caution">
    <text evidence="5">The sequence shown here is derived from an EMBL/GenBank/DDBJ whole genome shotgun (WGS) entry which is preliminary data.</text>
</comment>
<reference evidence="5" key="1">
    <citation type="submission" date="2021-09" db="EMBL/GenBank/DDBJ databases">
        <authorList>
            <consortium name="AG Swart"/>
            <person name="Singh M."/>
            <person name="Singh A."/>
            <person name="Seah K."/>
            <person name="Emmerich C."/>
        </authorList>
    </citation>
    <scope>NUCLEOTIDE SEQUENCE</scope>
    <source>
        <strain evidence="5">ATCC30299</strain>
    </source>
</reference>
<dbReference type="Pfam" id="PF00171">
    <property type="entry name" value="Aldedh"/>
    <property type="match status" value="1"/>
</dbReference>
<dbReference type="AlphaFoldDB" id="A0AAU9ITI1"/>
<dbReference type="InterPro" id="IPR044148">
    <property type="entry name" value="ALDH_GabD1-like"/>
</dbReference>
<dbReference type="PROSITE" id="PS00070">
    <property type="entry name" value="ALDEHYDE_DEHYDR_CYS"/>
    <property type="match status" value="1"/>
</dbReference>
<dbReference type="EMBL" id="CAJZBQ010000018">
    <property type="protein sequence ID" value="CAG9317329.1"/>
    <property type="molecule type" value="Genomic_DNA"/>
</dbReference>
<dbReference type="InterPro" id="IPR016160">
    <property type="entry name" value="Ald_DH_CS_CYS"/>
</dbReference>
<evidence type="ECO:0000256" key="1">
    <source>
        <dbReference type="ARBA" id="ARBA00009986"/>
    </source>
</evidence>
<evidence type="ECO:0000256" key="2">
    <source>
        <dbReference type="ARBA" id="ARBA00022857"/>
    </source>
</evidence>
<name>A0AAU9ITI1_9CILI</name>
<dbReference type="Proteomes" id="UP001162131">
    <property type="component" value="Unassembled WGS sequence"/>
</dbReference>
<organism evidence="5 6">
    <name type="scientific">Blepharisma stoltei</name>
    <dbReference type="NCBI Taxonomy" id="1481888"/>
    <lineage>
        <taxon>Eukaryota</taxon>
        <taxon>Sar</taxon>
        <taxon>Alveolata</taxon>
        <taxon>Ciliophora</taxon>
        <taxon>Postciliodesmatophora</taxon>
        <taxon>Heterotrichea</taxon>
        <taxon>Heterotrichida</taxon>
        <taxon>Blepharismidae</taxon>
        <taxon>Blepharisma</taxon>
    </lineage>
</organism>
<dbReference type="InterPro" id="IPR016161">
    <property type="entry name" value="Ald_DH/histidinol_DH"/>
</dbReference>
<dbReference type="Gene3D" id="3.40.309.10">
    <property type="entry name" value="Aldehyde Dehydrogenase, Chain A, domain 2"/>
    <property type="match status" value="1"/>
</dbReference>
<gene>
    <name evidence="5" type="ORF">BSTOLATCC_MIC18581</name>
</gene>
<dbReference type="InterPro" id="IPR047110">
    <property type="entry name" value="GABD/Sad-like"/>
</dbReference>
<feature type="domain" description="Aldehyde dehydrogenase" evidence="4">
    <location>
        <begin position="5"/>
        <end position="452"/>
    </location>
</feature>
<evidence type="ECO:0000256" key="3">
    <source>
        <dbReference type="ARBA" id="ARBA00023002"/>
    </source>
</evidence>
<dbReference type="CDD" id="cd07100">
    <property type="entry name" value="ALDH_SSADH1_GabD1"/>
    <property type="match status" value="1"/>
</dbReference>
<keyword evidence="2" id="KW-0521">NADP</keyword>
<dbReference type="GO" id="GO:0004030">
    <property type="term" value="F:aldehyde dehydrogenase [NAD(P)+] activity"/>
    <property type="evidence" value="ECO:0007669"/>
    <property type="project" value="InterPro"/>
</dbReference>
<proteinExistence type="inferred from homology"/>
<evidence type="ECO:0000259" key="4">
    <source>
        <dbReference type="Pfam" id="PF00171"/>
    </source>
</evidence>
<dbReference type="GO" id="GO:0004777">
    <property type="term" value="F:succinate-semialdehyde dehydrogenase (NAD+) activity"/>
    <property type="evidence" value="ECO:0007669"/>
    <property type="project" value="TreeGrafter"/>
</dbReference>
<comment type="similarity">
    <text evidence="1">Belongs to the aldehyde dehydrogenase family.</text>
</comment>
<accession>A0AAU9ITI1</accession>
<evidence type="ECO:0000313" key="6">
    <source>
        <dbReference type="Proteomes" id="UP001162131"/>
    </source>
</evidence>
<keyword evidence="3" id="KW-0560">Oxidoreductase</keyword>
<evidence type="ECO:0000313" key="5">
    <source>
        <dbReference type="EMBL" id="CAG9317329.1"/>
    </source>
</evidence>
<dbReference type="SUPFAM" id="SSF53720">
    <property type="entry name" value="ALDH-like"/>
    <property type="match status" value="1"/>
</dbReference>
<dbReference type="InterPro" id="IPR016163">
    <property type="entry name" value="Ald_DH_C"/>
</dbReference>
<protein>
    <recommendedName>
        <fullName evidence="4">Aldehyde dehydrogenase domain-containing protein</fullName>
    </recommendedName>
</protein>
<sequence length="456" mass="50895">MAQRVYASKNPYTHELLETYEFTSPEELENTINASQLAFQSFSKLSFQARAEKIRLLGSLIRERKNHLARLMTIEMGKPITHSISEILKCAECCDYYAENAEKLLHPITYDLPDGRSYVRFEPVGPLLVIMPFNFPYWTPFKAVVPHLMSGNTIILKHDENMPQVSAAIDQITTDAGLEHEFKSVRLTIEQIGQVIADKRVQGVHITGSVRAGRSVAEIAGRNLKKCVLELGGSDPFIVLRDCNIKNAAKSAVIRRLNACGQVCIAPKRFIIEEPVYDEFYHELIQELENWKFGDPLNEATKLGPLAREDILTNIAGQVERSVNMGAQVVYGGRVLSSTQLEPTVMINITQDMPVMKEETFGPVFPLYKVGSVEEAIEVANNTEYGLGATIYTVDVQRAEEEIIPKIQAGMIFINDVTKSLVPVPFGGIKNSGLGRELGEIGIREFTVMKTVFVKS</sequence>
<dbReference type="PANTHER" id="PTHR43217">
    <property type="entry name" value="SUCCINATE SEMIALDEHYDE DEHYDROGENASE [NAD(P)+] SAD"/>
    <property type="match status" value="1"/>
</dbReference>
<dbReference type="FunFam" id="3.40.309.10:FF:000009">
    <property type="entry name" value="Aldehyde dehydrogenase A"/>
    <property type="match status" value="1"/>
</dbReference>
<keyword evidence="6" id="KW-1185">Reference proteome</keyword>
<dbReference type="Gene3D" id="3.40.605.10">
    <property type="entry name" value="Aldehyde Dehydrogenase, Chain A, domain 1"/>
    <property type="match status" value="1"/>
</dbReference>
<dbReference type="InterPro" id="IPR015590">
    <property type="entry name" value="Aldehyde_DH_dom"/>
</dbReference>
<dbReference type="PANTHER" id="PTHR43217:SF1">
    <property type="entry name" value="SUCCINATE SEMIALDEHYDE DEHYDROGENASE [NAD(P)+] SAD"/>
    <property type="match status" value="1"/>
</dbReference>
<dbReference type="InterPro" id="IPR016162">
    <property type="entry name" value="Ald_DH_N"/>
</dbReference>